<dbReference type="OrthoDB" id="2831072at2759"/>
<accession>A0A4V3XD05</accession>
<feature type="domain" description="Thioesterase" evidence="3">
    <location>
        <begin position="84"/>
        <end position="128"/>
    </location>
</feature>
<dbReference type="Proteomes" id="UP000310158">
    <property type="component" value="Unassembled WGS sequence"/>
</dbReference>
<dbReference type="InterPro" id="IPR039298">
    <property type="entry name" value="ACOT13"/>
</dbReference>
<dbReference type="Pfam" id="PF03061">
    <property type="entry name" value="4HBT"/>
    <property type="match status" value="1"/>
</dbReference>
<dbReference type="SUPFAM" id="SSF54637">
    <property type="entry name" value="Thioesterase/thiol ester dehydrase-isomerase"/>
    <property type="match status" value="1"/>
</dbReference>
<evidence type="ECO:0000313" key="5">
    <source>
        <dbReference type="Proteomes" id="UP000310158"/>
    </source>
</evidence>
<organism evidence="4 5">
    <name type="scientific">Bondarzewia mesenterica</name>
    <dbReference type="NCBI Taxonomy" id="1095465"/>
    <lineage>
        <taxon>Eukaryota</taxon>
        <taxon>Fungi</taxon>
        <taxon>Dikarya</taxon>
        <taxon>Basidiomycota</taxon>
        <taxon>Agaricomycotina</taxon>
        <taxon>Agaricomycetes</taxon>
        <taxon>Russulales</taxon>
        <taxon>Bondarzewiaceae</taxon>
        <taxon>Bondarzewia</taxon>
    </lineage>
</organism>
<evidence type="ECO:0000313" key="4">
    <source>
        <dbReference type="EMBL" id="THH07923.1"/>
    </source>
</evidence>
<dbReference type="PANTHER" id="PTHR21660">
    <property type="entry name" value="THIOESTERASE SUPERFAMILY MEMBER-RELATED"/>
    <property type="match status" value="1"/>
</dbReference>
<gene>
    <name evidence="4" type="ORF">EW146_g9164</name>
</gene>
<protein>
    <recommendedName>
        <fullName evidence="3">Thioesterase domain-containing protein</fullName>
    </recommendedName>
</protein>
<dbReference type="GO" id="GO:0047617">
    <property type="term" value="F:fatty acyl-CoA hydrolase activity"/>
    <property type="evidence" value="ECO:0007669"/>
    <property type="project" value="InterPro"/>
</dbReference>
<name>A0A4V3XD05_9AGAM</name>
<dbReference type="PANTHER" id="PTHR21660:SF1">
    <property type="entry name" value="ACYL-COENZYME A THIOESTERASE 13"/>
    <property type="match status" value="1"/>
</dbReference>
<dbReference type="AlphaFoldDB" id="A0A4V3XD05"/>
<dbReference type="EMBL" id="SGPL01000738">
    <property type="protein sequence ID" value="THH07923.1"/>
    <property type="molecule type" value="Genomic_DNA"/>
</dbReference>
<dbReference type="InterPro" id="IPR006683">
    <property type="entry name" value="Thioestr_dom"/>
</dbReference>
<evidence type="ECO:0000256" key="2">
    <source>
        <dbReference type="ARBA" id="ARBA00022801"/>
    </source>
</evidence>
<evidence type="ECO:0000256" key="1">
    <source>
        <dbReference type="ARBA" id="ARBA00008324"/>
    </source>
</evidence>
<evidence type="ECO:0000259" key="3">
    <source>
        <dbReference type="Pfam" id="PF03061"/>
    </source>
</evidence>
<dbReference type="CDD" id="cd03443">
    <property type="entry name" value="PaaI_thioesterase"/>
    <property type="match status" value="1"/>
</dbReference>
<keyword evidence="2" id="KW-0378">Hydrolase</keyword>
<keyword evidence="5" id="KW-1185">Reference proteome</keyword>
<reference evidence="4 5" key="1">
    <citation type="submission" date="2019-02" db="EMBL/GenBank/DDBJ databases">
        <title>Genome sequencing of the rare red list fungi Bondarzewia mesenterica.</title>
        <authorList>
            <person name="Buettner E."/>
            <person name="Kellner H."/>
        </authorList>
    </citation>
    <scope>NUCLEOTIDE SEQUENCE [LARGE SCALE GENOMIC DNA]</scope>
    <source>
        <strain evidence="4 5">DSM 108281</strain>
    </source>
</reference>
<dbReference type="InterPro" id="IPR029069">
    <property type="entry name" value="HotDog_dom_sf"/>
</dbReference>
<proteinExistence type="inferred from homology"/>
<comment type="similarity">
    <text evidence="1">Belongs to the thioesterase PaaI family.</text>
</comment>
<comment type="caution">
    <text evidence="4">The sequence shown here is derived from an EMBL/GenBank/DDBJ whole genome shotgun (WGS) entry which is preliminary data.</text>
</comment>
<sequence>MPINPLSLEEAAKLRGNASPEAKQRAANGLYGLIVNGSGFADAVGRRIIVTEVCINKKAEEPQKSEAKVVCEITVNEDMINVAGNIHGGCSAFLVDVCSTLAFAALNESGAMGVSQAINMLYHAPARIFGT</sequence>
<dbReference type="Gene3D" id="3.10.129.10">
    <property type="entry name" value="Hotdog Thioesterase"/>
    <property type="match status" value="1"/>
</dbReference>